<dbReference type="Proteomes" id="UP001146351">
    <property type="component" value="Unassembled WGS sequence"/>
</dbReference>
<dbReference type="EMBL" id="JAPQKO010000005">
    <property type="protein sequence ID" value="KAJ5162157.1"/>
    <property type="molecule type" value="Genomic_DNA"/>
</dbReference>
<gene>
    <name evidence="2" type="ORF">N7492_007549</name>
</gene>
<protein>
    <submittedName>
        <fullName evidence="2">Uncharacterized protein</fullName>
    </submittedName>
</protein>
<name>A0A9W9I035_9EURO</name>
<evidence type="ECO:0000256" key="1">
    <source>
        <dbReference type="SAM" id="Phobius"/>
    </source>
</evidence>
<organism evidence="2 3">
    <name type="scientific">Penicillium capsulatum</name>
    <dbReference type="NCBI Taxonomy" id="69766"/>
    <lineage>
        <taxon>Eukaryota</taxon>
        <taxon>Fungi</taxon>
        <taxon>Dikarya</taxon>
        <taxon>Ascomycota</taxon>
        <taxon>Pezizomycotina</taxon>
        <taxon>Eurotiomycetes</taxon>
        <taxon>Eurotiomycetidae</taxon>
        <taxon>Eurotiales</taxon>
        <taxon>Aspergillaceae</taxon>
        <taxon>Penicillium</taxon>
    </lineage>
</organism>
<evidence type="ECO:0000313" key="2">
    <source>
        <dbReference type="EMBL" id="KAJ5162157.1"/>
    </source>
</evidence>
<feature type="transmembrane region" description="Helical" evidence="1">
    <location>
        <begin position="119"/>
        <end position="138"/>
    </location>
</feature>
<keyword evidence="1" id="KW-0472">Membrane</keyword>
<reference evidence="2" key="1">
    <citation type="submission" date="2022-11" db="EMBL/GenBank/DDBJ databases">
        <authorList>
            <person name="Petersen C."/>
        </authorList>
    </citation>
    <scope>NUCLEOTIDE SEQUENCE</scope>
    <source>
        <strain evidence="2">IBT 21917</strain>
    </source>
</reference>
<feature type="transmembrane region" description="Helical" evidence="1">
    <location>
        <begin position="90"/>
        <end position="113"/>
    </location>
</feature>
<reference evidence="2" key="2">
    <citation type="journal article" date="2023" name="IMA Fungus">
        <title>Comparative genomic study of the Penicillium genus elucidates a diverse pangenome and 15 lateral gene transfer events.</title>
        <authorList>
            <person name="Petersen C."/>
            <person name="Sorensen T."/>
            <person name="Nielsen M.R."/>
            <person name="Sondergaard T.E."/>
            <person name="Sorensen J.L."/>
            <person name="Fitzpatrick D.A."/>
            <person name="Frisvad J.C."/>
            <person name="Nielsen K.L."/>
        </authorList>
    </citation>
    <scope>NUCLEOTIDE SEQUENCE</scope>
    <source>
        <strain evidence="2">IBT 21917</strain>
    </source>
</reference>
<evidence type="ECO:0000313" key="3">
    <source>
        <dbReference type="Proteomes" id="UP001146351"/>
    </source>
</evidence>
<sequence length="216" mass="22527">MVLGKILFSKRTRYPVPSVGQVRSSARGSTAGGPADQYHALGHIQNREEVGSHLDRASVQGPGAGLVFDAAVAADDLAVVLFPDFGAVSFLSFAAVFGAAFVAVFGAAFSAVFGASFPAFFGVAFAVVFRVALAFFAAGGSGCTATTPELETFTLTFTFTLVELKAVSALRLVPFAGGFEAIVGLNFLNVRWHSEIPLDHGIEQAFMGSGLVLGRR</sequence>
<accession>A0A9W9I035</accession>
<proteinExistence type="predicted"/>
<comment type="caution">
    <text evidence="2">The sequence shown here is derived from an EMBL/GenBank/DDBJ whole genome shotgun (WGS) entry which is preliminary data.</text>
</comment>
<keyword evidence="1" id="KW-0812">Transmembrane</keyword>
<dbReference type="AlphaFoldDB" id="A0A9W9I035"/>
<keyword evidence="1" id="KW-1133">Transmembrane helix</keyword>
<keyword evidence="3" id="KW-1185">Reference proteome</keyword>